<comment type="caution">
    <text evidence="2">The sequence shown here is derived from an EMBL/GenBank/DDBJ whole genome shotgun (WGS) entry which is preliminary data.</text>
</comment>
<feature type="domain" description="Glycosyltransferase 2-like" evidence="1">
    <location>
        <begin position="14"/>
        <end position="117"/>
    </location>
</feature>
<dbReference type="Pfam" id="PF00535">
    <property type="entry name" value="Glycos_transf_2"/>
    <property type="match status" value="1"/>
</dbReference>
<dbReference type="Gene3D" id="3.90.550.10">
    <property type="entry name" value="Spore Coat Polysaccharide Biosynthesis Protein SpsA, Chain A"/>
    <property type="match status" value="1"/>
</dbReference>
<keyword evidence="3" id="KW-1185">Reference proteome</keyword>
<proteinExistence type="predicted"/>
<accession>A0ABW5C8E8</accession>
<organism evidence="2 3">
    <name type="scientific">Phaeospirillum tilakii</name>
    <dbReference type="NCBI Taxonomy" id="741673"/>
    <lineage>
        <taxon>Bacteria</taxon>
        <taxon>Pseudomonadati</taxon>
        <taxon>Pseudomonadota</taxon>
        <taxon>Alphaproteobacteria</taxon>
        <taxon>Rhodospirillales</taxon>
        <taxon>Rhodospirillaceae</taxon>
        <taxon>Phaeospirillum</taxon>
    </lineage>
</organism>
<reference evidence="3" key="1">
    <citation type="journal article" date="2019" name="Int. J. Syst. Evol. Microbiol.">
        <title>The Global Catalogue of Microorganisms (GCM) 10K type strain sequencing project: providing services to taxonomists for standard genome sequencing and annotation.</title>
        <authorList>
            <consortium name="The Broad Institute Genomics Platform"/>
            <consortium name="The Broad Institute Genome Sequencing Center for Infectious Disease"/>
            <person name="Wu L."/>
            <person name="Ma J."/>
        </authorList>
    </citation>
    <scope>NUCLEOTIDE SEQUENCE [LARGE SCALE GENOMIC DNA]</scope>
    <source>
        <strain evidence="3">KCTC 15012</strain>
    </source>
</reference>
<dbReference type="PANTHER" id="PTHR43685:SF2">
    <property type="entry name" value="GLYCOSYLTRANSFERASE 2-LIKE DOMAIN-CONTAINING PROTEIN"/>
    <property type="match status" value="1"/>
</dbReference>
<dbReference type="InterPro" id="IPR029044">
    <property type="entry name" value="Nucleotide-diphossugar_trans"/>
</dbReference>
<sequence>MSGERGNGAPRVDVIVAAWNRADTIERAVRSALAQDGLGRVIVVDDASTDDTPARIAQLGRDEPRLVSLRFAVNRGPAAARNAALALASAPYVTLLDGDDFLRPGRLAGLLGFAAGQDFVADDLLQVAASALDRVEPQPMLGGAFAPWPLDFAGFVRGNVSRPGRNRRELGFFKPLMRRAFLVEHRLDYDESLRLGEDFDLYARALLAGARFLVVPAQGYVSVARPNSLSGAHGRADLERLYARSRALDRPGLGRRERAALAAHGRSLDARIQWLRLIEAVKARDPGACLRPFLRSTTVSGFLLRNLAEQLVRRGGGRLAALLGARG</sequence>
<dbReference type="EMBL" id="JBHUIY010000006">
    <property type="protein sequence ID" value="MFD2233191.1"/>
    <property type="molecule type" value="Genomic_DNA"/>
</dbReference>
<dbReference type="CDD" id="cd00761">
    <property type="entry name" value="Glyco_tranf_GTA_type"/>
    <property type="match status" value="1"/>
</dbReference>
<dbReference type="SUPFAM" id="SSF53448">
    <property type="entry name" value="Nucleotide-diphospho-sugar transferases"/>
    <property type="match status" value="1"/>
</dbReference>
<evidence type="ECO:0000313" key="3">
    <source>
        <dbReference type="Proteomes" id="UP001597296"/>
    </source>
</evidence>
<dbReference type="Proteomes" id="UP001597296">
    <property type="component" value="Unassembled WGS sequence"/>
</dbReference>
<evidence type="ECO:0000313" key="2">
    <source>
        <dbReference type="EMBL" id="MFD2233191.1"/>
    </source>
</evidence>
<evidence type="ECO:0000259" key="1">
    <source>
        <dbReference type="Pfam" id="PF00535"/>
    </source>
</evidence>
<dbReference type="RefSeq" id="WP_377314971.1">
    <property type="nucleotide sequence ID" value="NZ_JBHUIY010000006.1"/>
</dbReference>
<name>A0ABW5C8E8_9PROT</name>
<gene>
    <name evidence="2" type="ORF">ACFSNB_05180</name>
</gene>
<dbReference type="InterPro" id="IPR050834">
    <property type="entry name" value="Glycosyltransf_2"/>
</dbReference>
<dbReference type="PANTHER" id="PTHR43685">
    <property type="entry name" value="GLYCOSYLTRANSFERASE"/>
    <property type="match status" value="1"/>
</dbReference>
<protein>
    <submittedName>
        <fullName evidence="2">Glycosyltransferase family 2 protein</fullName>
    </submittedName>
</protein>
<dbReference type="InterPro" id="IPR001173">
    <property type="entry name" value="Glyco_trans_2-like"/>
</dbReference>